<protein>
    <submittedName>
        <fullName evidence="1">Uncharacterized protein</fullName>
    </submittedName>
</protein>
<dbReference type="EMBL" id="UOFE01000015">
    <property type="protein sequence ID" value="VAW51387.1"/>
    <property type="molecule type" value="Genomic_DNA"/>
</dbReference>
<evidence type="ECO:0000313" key="1">
    <source>
        <dbReference type="EMBL" id="VAW51387.1"/>
    </source>
</evidence>
<sequence length="156" mass="17911">MRKHLEFHSKLIEVSLSADAAMQSQKLETVLMIEIQVYFSCLLGKRLAYYTEQPLEGAWQVEPEQFATMLEDSEKLTENIYIRFNTVMTKDCPVSDYVGPPPVTDFTITNQKPYVPSWLNIDFSNNLWSGNYGWSVSAIDHENTKQVRGQAIKRVA</sequence>
<accession>A0A3B0WLD3</accession>
<gene>
    <name evidence="1" type="ORF">MNBD_GAMMA05-866</name>
</gene>
<reference evidence="1" key="1">
    <citation type="submission" date="2018-06" db="EMBL/GenBank/DDBJ databases">
        <authorList>
            <person name="Zhirakovskaya E."/>
        </authorList>
    </citation>
    <scope>NUCLEOTIDE SEQUENCE</scope>
</reference>
<organism evidence="1">
    <name type="scientific">hydrothermal vent metagenome</name>
    <dbReference type="NCBI Taxonomy" id="652676"/>
    <lineage>
        <taxon>unclassified sequences</taxon>
        <taxon>metagenomes</taxon>
        <taxon>ecological metagenomes</taxon>
    </lineage>
</organism>
<dbReference type="AlphaFoldDB" id="A0A3B0WLD3"/>
<name>A0A3B0WLD3_9ZZZZ</name>
<proteinExistence type="predicted"/>